<keyword evidence="2" id="KW-1185">Reference proteome</keyword>
<comment type="caution">
    <text evidence="1">The sequence shown here is derived from an EMBL/GenBank/DDBJ whole genome shotgun (WGS) entry which is preliminary data.</text>
</comment>
<accession>A0A437Q8N2</accession>
<dbReference type="AlphaFoldDB" id="A0A437Q8N2"/>
<organism evidence="1 2">
    <name type="scientific">Neptunomonas marina</name>
    <dbReference type="NCBI Taxonomy" id="1815562"/>
    <lineage>
        <taxon>Bacteria</taxon>
        <taxon>Pseudomonadati</taxon>
        <taxon>Pseudomonadota</taxon>
        <taxon>Gammaproteobacteria</taxon>
        <taxon>Oceanospirillales</taxon>
        <taxon>Oceanospirillaceae</taxon>
        <taxon>Neptunomonas</taxon>
    </lineage>
</organism>
<reference evidence="1 2" key="1">
    <citation type="submission" date="2019-01" db="EMBL/GenBank/DDBJ databases">
        <authorList>
            <person name="Chen W.-M."/>
        </authorList>
    </citation>
    <scope>NUCLEOTIDE SEQUENCE [LARGE SCALE GENOMIC DNA]</scope>
    <source>
        <strain evidence="1 2">HPM-16</strain>
    </source>
</reference>
<dbReference type="RefSeq" id="WP_127693789.1">
    <property type="nucleotide sequence ID" value="NZ_SACQ01000003.1"/>
</dbReference>
<proteinExistence type="predicted"/>
<evidence type="ECO:0000313" key="1">
    <source>
        <dbReference type="EMBL" id="RVU30944.1"/>
    </source>
</evidence>
<dbReference type="Proteomes" id="UP000282818">
    <property type="component" value="Unassembled WGS sequence"/>
</dbReference>
<dbReference type="GO" id="GO:0005524">
    <property type="term" value="F:ATP binding"/>
    <property type="evidence" value="ECO:0007669"/>
    <property type="project" value="UniProtKB-KW"/>
</dbReference>
<name>A0A437Q8N2_9GAMM</name>
<protein>
    <submittedName>
        <fullName evidence="1">ABC transporter ATP-binding protein</fullName>
    </submittedName>
</protein>
<keyword evidence="1" id="KW-0547">Nucleotide-binding</keyword>
<gene>
    <name evidence="1" type="ORF">EOE65_07985</name>
</gene>
<sequence length="86" mass="9465">MDSSDVDQPETVLEIVKLESGDYVMRKAGEKTPLMTLNISEKVKTNLSGKSEELARLMLVAGAQIMSDLSEEVEEAFEPPMPSVIH</sequence>
<evidence type="ECO:0000313" key="2">
    <source>
        <dbReference type="Proteomes" id="UP000282818"/>
    </source>
</evidence>
<keyword evidence="1" id="KW-0067">ATP-binding</keyword>
<dbReference type="EMBL" id="SACQ01000003">
    <property type="protein sequence ID" value="RVU30944.1"/>
    <property type="molecule type" value="Genomic_DNA"/>
</dbReference>